<evidence type="ECO:0000259" key="1">
    <source>
        <dbReference type="Pfam" id="PF07796"/>
    </source>
</evidence>
<name>A0A0U1L3K0_9FIRM</name>
<dbReference type="Pfam" id="PF07796">
    <property type="entry name" value="DUF1638"/>
    <property type="match status" value="1"/>
</dbReference>
<dbReference type="RefSeq" id="WP_021170276.1">
    <property type="nucleotide sequence ID" value="NZ_CTRP01000014.1"/>
</dbReference>
<dbReference type="Proteomes" id="UP000049855">
    <property type="component" value="Unassembled WGS sequence"/>
</dbReference>
<protein>
    <recommendedName>
        <fullName evidence="1">DUF1638 domain-containing protein</fullName>
    </recommendedName>
</protein>
<keyword evidence="3" id="KW-1185">Reference proteome</keyword>
<dbReference type="InterPro" id="IPR012437">
    <property type="entry name" value="DUF1638"/>
</dbReference>
<evidence type="ECO:0000313" key="3">
    <source>
        <dbReference type="Proteomes" id="UP000049855"/>
    </source>
</evidence>
<evidence type="ECO:0000313" key="2">
    <source>
        <dbReference type="EMBL" id="CQR74272.1"/>
    </source>
</evidence>
<proteinExistence type="predicted"/>
<dbReference type="AlphaFoldDB" id="A0A0U1L3K0"/>
<gene>
    <name evidence="2" type="ORF">SpAn4DRAFT_0734</name>
</gene>
<reference evidence="3" key="1">
    <citation type="submission" date="2015-03" db="EMBL/GenBank/DDBJ databases">
        <authorList>
            <person name="Nijsse Bart"/>
        </authorList>
    </citation>
    <scope>NUCLEOTIDE SEQUENCE [LARGE SCALE GENOMIC DNA]</scope>
</reference>
<dbReference type="EMBL" id="CTRP01000014">
    <property type="protein sequence ID" value="CQR74272.1"/>
    <property type="molecule type" value="Genomic_DNA"/>
</dbReference>
<feature type="domain" description="DUF1638" evidence="1">
    <location>
        <begin position="37"/>
        <end position="187"/>
    </location>
</feature>
<accession>A0A0U1L3K0</accession>
<sequence length="209" mass="24437">MKICFLGCGIFQLELEKIIAEFEQEKLFDCEFSVVYLPLRVHVDLKKLQEKVVQALDTVQADRVIFMFGEKCHSLFDEFLRGYDLIRLPGSSCWEIFLGALLPDGQKRDPKTFYMTPSWLKKWREFFDPGWGVDEVAMRQAFAFYDNIVLVDTGICEYTDEDILEFFEHTQVPIEIETGDLTYFKNIIMEAVREALASEKNFVGRRPID</sequence>
<organism evidence="2 3">
    <name type="scientific">Sporomusa ovata</name>
    <dbReference type="NCBI Taxonomy" id="2378"/>
    <lineage>
        <taxon>Bacteria</taxon>
        <taxon>Bacillati</taxon>
        <taxon>Bacillota</taxon>
        <taxon>Negativicutes</taxon>
        <taxon>Selenomonadales</taxon>
        <taxon>Sporomusaceae</taxon>
        <taxon>Sporomusa</taxon>
    </lineage>
</organism>